<accession>A0A9Y1BQS8</accession>
<reference evidence="1" key="1">
    <citation type="journal article" date="2022" name="Nat. Microbiol.">
        <title>Unique mobile elements and scalable gene flow at the prokaryote-eukaryote boundary revealed by circularized Asgard archaea genomes.</title>
        <authorList>
            <person name="Wu F."/>
            <person name="Speth D.R."/>
            <person name="Philosof A."/>
            <person name="Cremiere A."/>
            <person name="Narayanan A."/>
            <person name="Barco R.A."/>
            <person name="Connon S.A."/>
            <person name="Amend J.P."/>
            <person name="Antoshechkin I.A."/>
            <person name="Orphan V.J."/>
        </authorList>
    </citation>
    <scope>NUCLEOTIDE SEQUENCE</scope>
    <source>
        <strain evidence="1">PR6</strain>
    </source>
</reference>
<gene>
    <name evidence="1" type="ORF">K9W46_12925</name>
</gene>
<sequence>MSLSNMQLKKKLLLLIIGFVIFSSLVRALPQDDSVSTNSTDNLLRLSLYDASYNDFDDDGRMDDVECFLDIMISDDLNRKNFICDISIYLPNGDSYEYSILVSMKYDSITLRIVFMNHAYVSGDYRIKVEINLFTSGFYYDETEIVFDPPSEEIPDDEPFITYSTV</sequence>
<name>A0A9Y1BQS8_9ARCH</name>
<dbReference type="AlphaFoldDB" id="A0A9Y1BQS8"/>
<organism evidence="1">
    <name type="scientific">Candidatus Heimdallarchaeum endolithica</name>
    <dbReference type="NCBI Taxonomy" id="2876572"/>
    <lineage>
        <taxon>Archaea</taxon>
        <taxon>Promethearchaeati</taxon>
        <taxon>Candidatus Heimdallarchaeota</taxon>
        <taxon>Candidatus Heimdallarchaeia (ex Rinke et al. 2021) (nom. nud.)</taxon>
        <taxon>Candidatus Heimdallarchaeales</taxon>
        <taxon>Candidatus Heimdallarchaeaceae</taxon>
        <taxon>Candidatus Heimdallarchaeum</taxon>
    </lineage>
</organism>
<evidence type="ECO:0000313" key="1">
    <source>
        <dbReference type="EMBL" id="UJG43262.1"/>
    </source>
</evidence>
<dbReference type="EMBL" id="CP084167">
    <property type="protein sequence ID" value="UJG43262.1"/>
    <property type="molecule type" value="Genomic_DNA"/>
</dbReference>
<dbReference type="Proteomes" id="UP001200513">
    <property type="component" value="Chromosome"/>
</dbReference>
<proteinExistence type="predicted"/>
<protein>
    <submittedName>
        <fullName evidence="1">Uncharacterized protein</fullName>
    </submittedName>
</protein>